<dbReference type="Proteomes" id="UP000635665">
    <property type="component" value="Unassembled WGS sequence"/>
</dbReference>
<evidence type="ECO:0000256" key="1">
    <source>
        <dbReference type="ARBA" id="ARBA00004496"/>
    </source>
</evidence>
<evidence type="ECO:0000313" key="6">
    <source>
        <dbReference type="EMBL" id="MBI6120806.1"/>
    </source>
</evidence>
<organism evidence="6 7">
    <name type="scientific">Salegentibacter maritimus</name>
    <dbReference type="NCBI Taxonomy" id="2794347"/>
    <lineage>
        <taxon>Bacteria</taxon>
        <taxon>Pseudomonadati</taxon>
        <taxon>Bacteroidota</taxon>
        <taxon>Flavobacteriia</taxon>
        <taxon>Flavobacteriales</taxon>
        <taxon>Flavobacteriaceae</taxon>
        <taxon>Salegentibacter</taxon>
    </lineage>
</organism>
<evidence type="ECO:0000256" key="3">
    <source>
        <dbReference type="ARBA" id="ARBA00023239"/>
    </source>
</evidence>
<keyword evidence="2" id="KW-0963">Cytoplasm</keyword>
<dbReference type="RefSeq" id="WP_198628380.1">
    <property type="nucleotide sequence ID" value="NZ_JAEHNY010000011.1"/>
</dbReference>
<evidence type="ECO:0000256" key="5">
    <source>
        <dbReference type="PIRNR" id="PIRNR001365"/>
    </source>
</evidence>
<keyword evidence="4" id="KW-0119">Carbohydrate metabolism</keyword>
<dbReference type="PANTHER" id="PTHR12128">
    <property type="entry name" value="DIHYDRODIPICOLINATE SYNTHASE"/>
    <property type="match status" value="1"/>
</dbReference>
<proteinExistence type="inferred from homology"/>
<dbReference type="SUPFAM" id="SSF51569">
    <property type="entry name" value="Aldolase"/>
    <property type="match status" value="1"/>
</dbReference>
<dbReference type="PANTHER" id="PTHR12128:SF21">
    <property type="entry name" value="N-ACETYLNEURAMINATE LYASE"/>
    <property type="match status" value="1"/>
</dbReference>
<dbReference type="Pfam" id="PF00701">
    <property type="entry name" value="DHDPS"/>
    <property type="match status" value="1"/>
</dbReference>
<evidence type="ECO:0000256" key="4">
    <source>
        <dbReference type="ARBA" id="ARBA00023277"/>
    </source>
</evidence>
<comment type="similarity">
    <text evidence="5">Belongs to the DapA family.</text>
</comment>
<evidence type="ECO:0000313" key="7">
    <source>
        <dbReference type="Proteomes" id="UP000635665"/>
    </source>
</evidence>
<dbReference type="SMART" id="SM01130">
    <property type="entry name" value="DHDPS"/>
    <property type="match status" value="1"/>
</dbReference>
<evidence type="ECO:0000256" key="2">
    <source>
        <dbReference type="ARBA" id="ARBA00022490"/>
    </source>
</evidence>
<reference evidence="6 7" key="1">
    <citation type="submission" date="2020-12" db="EMBL/GenBank/DDBJ databases">
        <title>Salegentibacter orientalis sp. nov., isolated from costal sediment.</title>
        <authorList>
            <person name="Lian F.-B."/>
        </authorList>
    </citation>
    <scope>NUCLEOTIDE SEQUENCE [LARGE SCALE GENOMIC DNA]</scope>
    <source>
        <strain evidence="6 7">F60176</strain>
    </source>
</reference>
<protein>
    <submittedName>
        <fullName evidence="6">Dihydrodipicolinate synthase family protein</fullName>
    </submittedName>
</protein>
<dbReference type="PRINTS" id="PR00146">
    <property type="entry name" value="DHPICSNTHASE"/>
</dbReference>
<keyword evidence="7" id="KW-1185">Reference proteome</keyword>
<sequence length="298" mass="32889">MKNMFAATYAPMKEDFSLNPEVVANYSKFLLRNKVFGVFINGSTGDFVSLTGNERIELLEAWSEQRDNGLYLINHVGSNSLKEAEDLAKASVGKADAIAAIAPFYFKPASLQQLLDYCKAIAVKANDLPFYYYHLPVLTGVNFSMTAFAEMAKKQIPNFAGIKFTENNLVEFQKTNLNHPDLDIFFGVDEAFCSSLSSLSKGWVGSTYNHLSPLFHEIKAESDKGNFQKVLKLQNLVVTFVETLSSYGSFNGSGKSFMSALGVNCGPSRFPHPTLSTEELENVSKTFDTIGVSAYFSS</sequence>
<gene>
    <name evidence="6" type="ORF">I6U50_12320</name>
</gene>
<dbReference type="InterPro" id="IPR002220">
    <property type="entry name" value="DapA-like"/>
</dbReference>
<comment type="subcellular location">
    <subcellularLocation>
        <location evidence="1">Cytoplasm</location>
    </subcellularLocation>
</comment>
<dbReference type="EMBL" id="JAEHNY010000011">
    <property type="protein sequence ID" value="MBI6120806.1"/>
    <property type="molecule type" value="Genomic_DNA"/>
</dbReference>
<keyword evidence="3 5" id="KW-0456">Lyase</keyword>
<comment type="caution">
    <text evidence="6">The sequence shown here is derived from an EMBL/GenBank/DDBJ whole genome shotgun (WGS) entry which is preliminary data.</text>
</comment>
<dbReference type="InterPro" id="IPR013785">
    <property type="entry name" value="Aldolase_TIM"/>
</dbReference>
<dbReference type="PIRSF" id="PIRSF001365">
    <property type="entry name" value="DHDPS"/>
    <property type="match status" value="1"/>
</dbReference>
<name>A0ABS0TKR6_9FLAO</name>
<accession>A0ABS0TKR6</accession>
<dbReference type="Gene3D" id="3.20.20.70">
    <property type="entry name" value="Aldolase class I"/>
    <property type="match status" value="1"/>
</dbReference>